<evidence type="ECO:0000313" key="1">
    <source>
        <dbReference type="EMBL" id="KAJ0081551.1"/>
    </source>
</evidence>
<accession>A0ACC1A5T9</accession>
<proteinExistence type="predicted"/>
<comment type="caution">
    <text evidence="1">The sequence shown here is derived from an EMBL/GenBank/DDBJ whole genome shotgun (WGS) entry which is preliminary data.</text>
</comment>
<dbReference type="Proteomes" id="UP001164250">
    <property type="component" value="Chromosome 12"/>
</dbReference>
<reference evidence="2" key="1">
    <citation type="journal article" date="2023" name="G3 (Bethesda)">
        <title>Genome assembly and association tests identify interacting loci associated with vigor, precocity, and sex in interspecific pistachio rootstocks.</title>
        <authorList>
            <person name="Palmer W."/>
            <person name="Jacygrad E."/>
            <person name="Sagayaradj S."/>
            <person name="Cavanaugh K."/>
            <person name="Han R."/>
            <person name="Bertier L."/>
            <person name="Beede B."/>
            <person name="Kafkas S."/>
            <person name="Golino D."/>
            <person name="Preece J."/>
            <person name="Michelmore R."/>
        </authorList>
    </citation>
    <scope>NUCLEOTIDE SEQUENCE [LARGE SCALE GENOMIC DNA]</scope>
</reference>
<protein>
    <submittedName>
        <fullName evidence="1">Uncharacterized protein</fullName>
    </submittedName>
</protein>
<gene>
    <name evidence="1" type="ORF">Patl1_10040</name>
</gene>
<name>A0ACC1A5T9_9ROSI</name>
<keyword evidence="2" id="KW-1185">Reference proteome</keyword>
<sequence length="90" mass="9238">MHNTCHFAILMVILGIGNMIAAAGSQESGCLLPSLPSDATFDKSGISFICDLNDNIPAPWPSSSQLPAPSCNKTIRIPALPAAASAQSGN</sequence>
<dbReference type="EMBL" id="CM047908">
    <property type="protein sequence ID" value="KAJ0081551.1"/>
    <property type="molecule type" value="Genomic_DNA"/>
</dbReference>
<evidence type="ECO:0000313" key="2">
    <source>
        <dbReference type="Proteomes" id="UP001164250"/>
    </source>
</evidence>
<organism evidence="1 2">
    <name type="scientific">Pistacia atlantica</name>
    <dbReference type="NCBI Taxonomy" id="434234"/>
    <lineage>
        <taxon>Eukaryota</taxon>
        <taxon>Viridiplantae</taxon>
        <taxon>Streptophyta</taxon>
        <taxon>Embryophyta</taxon>
        <taxon>Tracheophyta</taxon>
        <taxon>Spermatophyta</taxon>
        <taxon>Magnoliopsida</taxon>
        <taxon>eudicotyledons</taxon>
        <taxon>Gunneridae</taxon>
        <taxon>Pentapetalae</taxon>
        <taxon>rosids</taxon>
        <taxon>malvids</taxon>
        <taxon>Sapindales</taxon>
        <taxon>Anacardiaceae</taxon>
        <taxon>Pistacia</taxon>
    </lineage>
</organism>